<protein>
    <submittedName>
        <fullName evidence="8">Unannotated protein</fullName>
    </submittedName>
</protein>
<feature type="transmembrane region" description="Helical" evidence="6">
    <location>
        <begin position="155"/>
        <end position="175"/>
    </location>
</feature>
<dbReference type="InterPro" id="IPR000620">
    <property type="entry name" value="EamA_dom"/>
</dbReference>
<dbReference type="SUPFAM" id="SSF103481">
    <property type="entry name" value="Multidrug resistance efflux transporter EmrE"/>
    <property type="match status" value="2"/>
</dbReference>
<sequence length="315" mass="34213">MTRVLHRNPLLGAAMIITATFLFGLNGSTAKTIMQTGVTAEQITLFRSLSAALIAGVFMFARNRSSFAVANREWKWLAALGFAGVGLMQWSYANAVANLPVGVALLIQYTAIILVPIAGLILFKTRVSKRLWLGVALVLSGLVVVSQIWQSTLSAIGLVYGAIAAIATTIYYMIGEHVHKTRDAFSTLFYSMLFSALMWVGLSRFWEFDFTRFTVPLDLGGNLAGTVIPAWVLFAWLGVMGSFVPLYLTYAALPHLSATGVGIFSTTETIFGFLFAYLWLGEKIDGLQTLGGLLVIAGIVIAQISRRNAAWQPSN</sequence>
<feature type="transmembrane region" description="Helical" evidence="6">
    <location>
        <begin position="226"/>
        <end position="248"/>
    </location>
</feature>
<keyword evidence="3 6" id="KW-0812">Transmembrane</keyword>
<comment type="subcellular location">
    <subcellularLocation>
        <location evidence="1">Cell membrane</location>
        <topology evidence="1">Multi-pass membrane protein</topology>
    </subcellularLocation>
</comment>
<dbReference type="Gene3D" id="1.10.3730.20">
    <property type="match status" value="1"/>
</dbReference>
<reference evidence="8" key="1">
    <citation type="submission" date="2020-05" db="EMBL/GenBank/DDBJ databases">
        <authorList>
            <person name="Chiriac C."/>
            <person name="Salcher M."/>
            <person name="Ghai R."/>
            <person name="Kavagutti S V."/>
        </authorList>
    </citation>
    <scope>NUCLEOTIDE SEQUENCE</scope>
</reference>
<dbReference type="Pfam" id="PF00892">
    <property type="entry name" value="EamA"/>
    <property type="match status" value="2"/>
</dbReference>
<organism evidence="8">
    <name type="scientific">freshwater metagenome</name>
    <dbReference type="NCBI Taxonomy" id="449393"/>
    <lineage>
        <taxon>unclassified sequences</taxon>
        <taxon>metagenomes</taxon>
        <taxon>ecological metagenomes</taxon>
    </lineage>
</organism>
<keyword evidence="5 6" id="KW-0472">Membrane</keyword>
<evidence type="ECO:0000256" key="5">
    <source>
        <dbReference type="ARBA" id="ARBA00023136"/>
    </source>
</evidence>
<dbReference type="PANTHER" id="PTHR42920:SF5">
    <property type="entry name" value="EAMA DOMAIN-CONTAINING PROTEIN"/>
    <property type="match status" value="1"/>
</dbReference>
<feature type="domain" description="EamA" evidence="7">
    <location>
        <begin position="156"/>
        <end position="301"/>
    </location>
</feature>
<evidence type="ECO:0000256" key="2">
    <source>
        <dbReference type="ARBA" id="ARBA00022475"/>
    </source>
</evidence>
<dbReference type="EMBL" id="CAEZVN010000059">
    <property type="protein sequence ID" value="CAB4633981.1"/>
    <property type="molecule type" value="Genomic_DNA"/>
</dbReference>
<dbReference type="AlphaFoldDB" id="A0A6J6JAB1"/>
<accession>A0A6J6JAB1</accession>
<dbReference type="GO" id="GO:0005886">
    <property type="term" value="C:plasma membrane"/>
    <property type="evidence" value="ECO:0007669"/>
    <property type="project" value="UniProtKB-SubCell"/>
</dbReference>
<proteinExistence type="predicted"/>
<dbReference type="InterPro" id="IPR051258">
    <property type="entry name" value="Diverse_Substrate_Transporter"/>
</dbReference>
<feature type="domain" description="EamA" evidence="7">
    <location>
        <begin position="11"/>
        <end position="146"/>
    </location>
</feature>
<gene>
    <name evidence="8" type="ORF">UFOPK2001_00713</name>
</gene>
<feature type="transmembrane region" description="Helical" evidence="6">
    <location>
        <begin position="130"/>
        <end position="149"/>
    </location>
</feature>
<evidence type="ECO:0000256" key="3">
    <source>
        <dbReference type="ARBA" id="ARBA00022692"/>
    </source>
</evidence>
<keyword evidence="2" id="KW-1003">Cell membrane</keyword>
<dbReference type="InterPro" id="IPR037185">
    <property type="entry name" value="EmrE-like"/>
</dbReference>
<evidence type="ECO:0000259" key="7">
    <source>
        <dbReference type="Pfam" id="PF00892"/>
    </source>
</evidence>
<evidence type="ECO:0000256" key="1">
    <source>
        <dbReference type="ARBA" id="ARBA00004651"/>
    </source>
</evidence>
<feature type="transmembrane region" description="Helical" evidence="6">
    <location>
        <begin position="286"/>
        <end position="305"/>
    </location>
</feature>
<feature type="transmembrane region" description="Helical" evidence="6">
    <location>
        <begin position="187"/>
        <end position="206"/>
    </location>
</feature>
<feature type="transmembrane region" description="Helical" evidence="6">
    <location>
        <begin position="46"/>
        <end position="62"/>
    </location>
</feature>
<evidence type="ECO:0000256" key="4">
    <source>
        <dbReference type="ARBA" id="ARBA00022989"/>
    </source>
</evidence>
<name>A0A6J6JAB1_9ZZZZ</name>
<feature type="transmembrane region" description="Helical" evidence="6">
    <location>
        <begin position="74"/>
        <end position="93"/>
    </location>
</feature>
<evidence type="ECO:0000313" key="8">
    <source>
        <dbReference type="EMBL" id="CAB4633981.1"/>
    </source>
</evidence>
<dbReference type="PANTHER" id="PTHR42920">
    <property type="entry name" value="OS03G0707200 PROTEIN-RELATED"/>
    <property type="match status" value="1"/>
</dbReference>
<feature type="transmembrane region" description="Helical" evidence="6">
    <location>
        <begin position="99"/>
        <end position="123"/>
    </location>
</feature>
<keyword evidence="4 6" id="KW-1133">Transmembrane helix</keyword>
<feature type="transmembrane region" description="Helical" evidence="6">
    <location>
        <begin position="260"/>
        <end position="280"/>
    </location>
</feature>
<evidence type="ECO:0000256" key="6">
    <source>
        <dbReference type="SAM" id="Phobius"/>
    </source>
</evidence>